<dbReference type="InterPro" id="IPR019236">
    <property type="entry name" value="APP1_cat"/>
</dbReference>
<dbReference type="Pfam" id="PF09949">
    <property type="entry name" value="APP1_cat"/>
    <property type="match status" value="1"/>
</dbReference>
<dbReference type="RefSeq" id="WP_241550543.1">
    <property type="nucleotide sequence ID" value="NZ_JANCNS010000001.1"/>
</dbReference>
<gene>
    <name evidence="2" type="ORF">MKO06_01360</name>
</gene>
<proteinExistence type="predicted"/>
<comment type="caution">
    <text evidence="2">The sequence shown here is derived from an EMBL/GenBank/DDBJ whole genome shotgun (WGS) entry which is preliminary data.</text>
</comment>
<organism evidence="2 3">
    <name type="scientific">Christiangramia oceanisediminis</name>
    <dbReference type="NCBI Taxonomy" id="2920386"/>
    <lineage>
        <taxon>Bacteria</taxon>
        <taxon>Pseudomonadati</taxon>
        <taxon>Bacteroidota</taxon>
        <taxon>Flavobacteriia</taxon>
        <taxon>Flavobacteriales</taxon>
        <taxon>Flavobacteriaceae</taxon>
        <taxon>Christiangramia</taxon>
    </lineage>
</organism>
<dbReference type="GO" id="GO:0008195">
    <property type="term" value="F:phosphatidate phosphatase activity"/>
    <property type="evidence" value="ECO:0007669"/>
    <property type="project" value="InterPro"/>
</dbReference>
<keyword evidence="3" id="KW-1185">Reference proteome</keyword>
<dbReference type="PANTHER" id="PTHR28208">
    <property type="entry name" value="PHOSPHATIDATE PHOSPHATASE APP1"/>
    <property type="match status" value="1"/>
</dbReference>
<evidence type="ECO:0000313" key="2">
    <source>
        <dbReference type="EMBL" id="MCP9198536.1"/>
    </source>
</evidence>
<dbReference type="EMBL" id="JANCNS010000001">
    <property type="protein sequence ID" value="MCP9198536.1"/>
    <property type="molecule type" value="Genomic_DNA"/>
</dbReference>
<reference evidence="2" key="1">
    <citation type="submission" date="2022-07" db="EMBL/GenBank/DDBJ databases">
        <title>Gramela sediminis sp. nov., isolated from deep-sea sediment of the Indian Ocean.</title>
        <authorList>
            <person name="Shi H."/>
        </authorList>
    </citation>
    <scope>NUCLEOTIDE SEQUENCE</scope>
    <source>
        <strain evidence="2">GC03-9</strain>
    </source>
</reference>
<protein>
    <submittedName>
        <fullName evidence="2">DUF2183 domain-containing protein</fullName>
    </submittedName>
</protein>
<accession>A0A9X2I085</accession>
<evidence type="ECO:0000313" key="3">
    <source>
        <dbReference type="Proteomes" id="UP001155280"/>
    </source>
</evidence>
<sequence>MIKRFKKLIGRYKNLEQIYITPYRSYGTYSHLYVKGRVLDNEPLKIVKDQSLYRTLKNTWKQFDSFEIPDVEVELRIPEQLQLRAKTNAEGYFLFDKNIEENLAKDTDEEGWVPYEIYYRSPVEKGTNLLANPFRGEFLIPEVEAEFGVISDIDDTILQTGVTSFLKWRLLKNSLMTNAYKRIPLKDAPDLYQKLHKGKSGKNKNPMFYLSNSPWNLYEYLKLFLDYNKFPKGPILLRDFRTPFDGTLKPEKPHKQKEITNILKTYPDLNFILIGDSGEHDASIYTEIAAQYSDRIKAIYLRSVKHRRQMKRVRSLIDNFDTVPVLLANDSNEAEQHARENGFIQ</sequence>
<dbReference type="PANTHER" id="PTHR28208:SF3">
    <property type="entry name" value="PHOSPHATIDATE PHOSPHATASE APP1"/>
    <property type="match status" value="1"/>
</dbReference>
<evidence type="ECO:0000259" key="1">
    <source>
        <dbReference type="Pfam" id="PF09949"/>
    </source>
</evidence>
<dbReference type="AlphaFoldDB" id="A0A9X2I085"/>
<dbReference type="Proteomes" id="UP001155280">
    <property type="component" value="Unassembled WGS sequence"/>
</dbReference>
<dbReference type="InterPro" id="IPR052935">
    <property type="entry name" value="Mg2+_PAP"/>
</dbReference>
<name>A0A9X2I085_9FLAO</name>
<feature type="domain" description="Phosphatidate phosphatase APP1 catalytic" evidence="1">
    <location>
        <begin position="147"/>
        <end position="302"/>
    </location>
</feature>